<dbReference type="SUPFAM" id="SSF49503">
    <property type="entry name" value="Cupredoxins"/>
    <property type="match status" value="1"/>
</dbReference>
<name>A0A426X6F8_ENSVE</name>
<dbReference type="GO" id="GO:0009055">
    <property type="term" value="F:electron transfer activity"/>
    <property type="evidence" value="ECO:0007669"/>
    <property type="project" value="InterPro"/>
</dbReference>
<dbReference type="EMBL" id="AMZH03025626">
    <property type="protein sequence ID" value="RRT35072.1"/>
    <property type="molecule type" value="Genomic_DNA"/>
</dbReference>
<dbReference type="PROSITE" id="PS51485">
    <property type="entry name" value="PHYTOCYANIN"/>
    <property type="match status" value="1"/>
</dbReference>
<dbReference type="PANTHER" id="PTHR33021">
    <property type="entry name" value="BLUE COPPER PROTEIN"/>
    <property type="match status" value="1"/>
</dbReference>
<reference evidence="6 7" key="1">
    <citation type="journal article" date="2014" name="Agronomy (Basel)">
        <title>A Draft Genome Sequence for Ensete ventricosum, the Drought-Tolerant Tree Against Hunger.</title>
        <authorList>
            <person name="Harrison J."/>
            <person name="Moore K.A."/>
            <person name="Paszkiewicz K."/>
            <person name="Jones T."/>
            <person name="Grant M."/>
            <person name="Ambacheew D."/>
            <person name="Muzemil S."/>
            <person name="Studholme D.J."/>
        </authorList>
    </citation>
    <scope>NUCLEOTIDE SEQUENCE [LARGE SCALE GENOMIC DNA]</scope>
</reference>
<evidence type="ECO:0000259" key="5">
    <source>
        <dbReference type="PROSITE" id="PS51485"/>
    </source>
</evidence>
<feature type="compositionally biased region" description="Low complexity" evidence="3">
    <location>
        <begin position="184"/>
        <end position="193"/>
    </location>
</feature>
<evidence type="ECO:0000313" key="6">
    <source>
        <dbReference type="EMBL" id="RRT35072.1"/>
    </source>
</evidence>
<dbReference type="GO" id="GO:0046872">
    <property type="term" value="F:metal ion binding"/>
    <property type="evidence" value="ECO:0007669"/>
    <property type="project" value="UniProtKB-KW"/>
</dbReference>
<feature type="domain" description="Phytocyanin" evidence="5">
    <location>
        <begin position="27"/>
        <end position="153"/>
    </location>
</feature>
<keyword evidence="4" id="KW-0732">Signal</keyword>
<dbReference type="Proteomes" id="UP000287651">
    <property type="component" value="Unassembled WGS sequence"/>
</dbReference>
<evidence type="ECO:0000256" key="4">
    <source>
        <dbReference type="SAM" id="SignalP"/>
    </source>
</evidence>
<feature type="region of interest" description="Disordered" evidence="3">
    <location>
        <begin position="161"/>
        <end position="193"/>
    </location>
</feature>
<dbReference type="Gene3D" id="2.60.40.420">
    <property type="entry name" value="Cupredoxins - blue copper proteins"/>
    <property type="match status" value="1"/>
</dbReference>
<keyword evidence="2" id="KW-0186">Copper</keyword>
<protein>
    <recommendedName>
        <fullName evidence="5">Phytocyanin domain-containing protein</fullName>
    </recommendedName>
</protein>
<evidence type="ECO:0000313" key="7">
    <source>
        <dbReference type="Proteomes" id="UP000287651"/>
    </source>
</evidence>
<dbReference type="InterPro" id="IPR008972">
    <property type="entry name" value="Cupredoxin"/>
</dbReference>
<evidence type="ECO:0000256" key="1">
    <source>
        <dbReference type="ARBA" id="ARBA00022723"/>
    </source>
</evidence>
<dbReference type="PROSITE" id="PS00196">
    <property type="entry name" value="COPPER_BLUE"/>
    <property type="match status" value="1"/>
</dbReference>
<dbReference type="InterPro" id="IPR028871">
    <property type="entry name" value="BlueCu_1_BS"/>
</dbReference>
<sequence length="215" mass="21826">MVKVMATAMALVLAFLLCAGVGLSEGAVHKVGDAAGWTIMGSPNYTAWVLSKKFEVGDTIEMFLGSINLQEAITFELKCSCVLLAVFEYNKSFHNVLEVSKADYRSCNAASPVATFATGNDSITIKTTGHHYFICGIPGHCSGGQKVDIKVAKSAFSAAPSTSPAASPSTSPAASTPGGGSGGISTPAAAPGANSGPRALPGLITLALSVFVALP</sequence>
<gene>
    <name evidence="6" type="ORF">B296_00053903</name>
</gene>
<dbReference type="PANTHER" id="PTHR33021:SF339">
    <property type="entry name" value="OS07G0570600 PROTEIN"/>
    <property type="match status" value="1"/>
</dbReference>
<organism evidence="6 7">
    <name type="scientific">Ensete ventricosum</name>
    <name type="common">Abyssinian banana</name>
    <name type="synonym">Musa ensete</name>
    <dbReference type="NCBI Taxonomy" id="4639"/>
    <lineage>
        <taxon>Eukaryota</taxon>
        <taxon>Viridiplantae</taxon>
        <taxon>Streptophyta</taxon>
        <taxon>Embryophyta</taxon>
        <taxon>Tracheophyta</taxon>
        <taxon>Spermatophyta</taxon>
        <taxon>Magnoliopsida</taxon>
        <taxon>Liliopsida</taxon>
        <taxon>Zingiberales</taxon>
        <taxon>Musaceae</taxon>
        <taxon>Ensete</taxon>
    </lineage>
</organism>
<dbReference type="InterPro" id="IPR039391">
    <property type="entry name" value="Phytocyanin-like"/>
</dbReference>
<accession>A0A426X6F8</accession>
<dbReference type="Pfam" id="PF02298">
    <property type="entry name" value="Cu_bind_like"/>
    <property type="match status" value="1"/>
</dbReference>
<feature type="compositionally biased region" description="Low complexity" evidence="3">
    <location>
        <begin position="161"/>
        <end position="176"/>
    </location>
</feature>
<dbReference type="InterPro" id="IPR003245">
    <property type="entry name" value="Phytocyanin_dom"/>
</dbReference>
<feature type="signal peptide" evidence="4">
    <location>
        <begin position="1"/>
        <end position="26"/>
    </location>
</feature>
<evidence type="ECO:0000256" key="3">
    <source>
        <dbReference type="SAM" id="MobiDB-lite"/>
    </source>
</evidence>
<evidence type="ECO:0000256" key="2">
    <source>
        <dbReference type="ARBA" id="ARBA00023008"/>
    </source>
</evidence>
<proteinExistence type="predicted"/>
<dbReference type="AlphaFoldDB" id="A0A426X6F8"/>
<dbReference type="GO" id="GO:0005886">
    <property type="term" value="C:plasma membrane"/>
    <property type="evidence" value="ECO:0007669"/>
    <property type="project" value="TreeGrafter"/>
</dbReference>
<feature type="chain" id="PRO_5019075985" description="Phytocyanin domain-containing protein" evidence="4">
    <location>
        <begin position="27"/>
        <end position="215"/>
    </location>
</feature>
<keyword evidence="1" id="KW-0479">Metal-binding</keyword>
<comment type="caution">
    <text evidence="6">The sequence shown here is derived from an EMBL/GenBank/DDBJ whole genome shotgun (WGS) entry which is preliminary data.</text>
</comment>